<name>A0A172TID0_9BACL</name>
<reference evidence="1 2" key="1">
    <citation type="submission" date="2015-01" db="EMBL/GenBank/DDBJ databases">
        <title>Paenibacillus swuensis/DY6/whole genome sequencing.</title>
        <authorList>
            <person name="Kim M.K."/>
            <person name="Srinivasan S."/>
            <person name="Lee J.-J."/>
        </authorList>
    </citation>
    <scope>NUCLEOTIDE SEQUENCE [LARGE SCALE GENOMIC DNA]</scope>
    <source>
        <strain evidence="1 2">DY6</strain>
    </source>
</reference>
<dbReference type="Proteomes" id="UP000076927">
    <property type="component" value="Chromosome"/>
</dbReference>
<dbReference type="EMBL" id="CP011388">
    <property type="protein sequence ID" value="ANE46722.1"/>
    <property type="molecule type" value="Genomic_DNA"/>
</dbReference>
<dbReference type="PATRIC" id="fig|1178515.4.peg.2221"/>
<organism evidence="1 2">
    <name type="scientific">Paenibacillus swuensis</name>
    <dbReference type="NCBI Taxonomy" id="1178515"/>
    <lineage>
        <taxon>Bacteria</taxon>
        <taxon>Bacillati</taxon>
        <taxon>Bacillota</taxon>
        <taxon>Bacilli</taxon>
        <taxon>Bacillales</taxon>
        <taxon>Paenibacillaceae</taxon>
        <taxon>Paenibacillus</taxon>
    </lineage>
</organism>
<gene>
    <name evidence="1" type="ORF">SY83_11065</name>
</gene>
<dbReference type="AlphaFoldDB" id="A0A172TID0"/>
<accession>A0A172TID0</accession>
<dbReference type="KEGG" id="pswu:SY83_11065"/>
<evidence type="ECO:0000313" key="2">
    <source>
        <dbReference type="Proteomes" id="UP000076927"/>
    </source>
</evidence>
<proteinExistence type="predicted"/>
<evidence type="ECO:0000313" key="1">
    <source>
        <dbReference type="EMBL" id="ANE46722.1"/>
    </source>
</evidence>
<sequence length="63" mass="7079">MVILLDSSVVKEIGLCAKLKVAVVYSEATFVITIIMQDLYPLRILNSIRSFSPTETLFITIFL</sequence>
<protein>
    <submittedName>
        <fullName evidence="1">Uncharacterized protein</fullName>
    </submittedName>
</protein>
<keyword evidence="2" id="KW-1185">Reference proteome</keyword>